<evidence type="ECO:0000313" key="1">
    <source>
        <dbReference type="EMBL" id="PYE15350.1"/>
    </source>
</evidence>
<evidence type="ECO:0008006" key="3">
    <source>
        <dbReference type="Google" id="ProtNLM"/>
    </source>
</evidence>
<dbReference type="RefSeq" id="WP_110470714.1">
    <property type="nucleotide sequence ID" value="NZ_QJSP01000010.1"/>
</dbReference>
<dbReference type="InterPro" id="IPR023393">
    <property type="entry name" value="START-like_dom_sf"/>
</dbReference>
<protein>
    <recommendedName>
        <fullName evidence="3">Polyketide cyclase/dehydrase/lipid transport protein</fullName>
    </recommendedName>
</protein>
<sequence length="142" mass="15611">MTSIQVADQTFIAAPAEAATELISDRANWRRWWPDLQLTVVEDRAEQGVRWRVSGPLNGTTELWLEPVLDGFVLHYFLHAEPTAQLPTEPRALTMEVGRLNHRRRVAGRAMSFEVKDRLEASRHVGGPAAGAADGAASGGAR</sequence>
<dbReference type="EMBL" id="QJSP01000010">
    <property type="protein sequence ID" value="PYE15350.1"/>
    <property type="molecule type" value="Genomic_DNA"/>
</dbReference>
<organism evidence="1 2">
    <name type="scientific">Williamsia limnetica</name>
    <dbReference type="NCBI Taxonomy" id="882452"/>
    <lineage>
        <taxon>Bacteria</taxon>
        <taxon>Bacillati</taxon>
        <taxon>Actinomycetota</taxon>
        <taxon>Actinomycetes</taxon>
        <taxon>Mycobacteriales</taxon>
        <taxon>Nocardiaceae</taxon>
        <taxon>Williamsia</taxon>
    </lineage>
</organism>
<dbReference type="SUPFAM" id="SSF55961">
    <property type="entry name" value="Bet v1-like"/>
    <property type="match status" value="1"/>
</dbReference>
<reference evidence="1 2" key="1">
    <citation type="submission" date="2018-06" db="EMBL/GenBank/DDBJ databases">
        <title>Genomic Encyclopedia of Type Strains, Phase IV (KMG-IV): sequencing the most valuable type-strain genomes for metagenomic binning, comparative biology and taxonomic classification.</title>
        <authorList>
            <person name="Goeker M."/>
        </authorList>
    </citation>
    <scope>NUCLEOTIDE SEQUENCE [LARGE SCALE GENOMIC DNA]</scope>
    <source>
        <strain evidence="1 2">DSM 45521</strain>
    </source>
</reference>
<dbReference type="Gene3D" id="3.30.530.20">
    <property type="match status" value="1"/>
</dbReference>
<gene>
    <name evidence="1" type="ORF">DFR67_1109</name>
</gene>
<keyword evidence="2" id="KW-1185">Reference proteome</keyword>
<comment type="caution">
    <text evidence="1">The sequence shown here is derived from an EMBL/GenBank/DDBJ whole genome shotgun (WGS) entry which is preliminary data.</text>
</comment>
<dbReference type="Proteomes" id="UP000247591">
    <property type="component" value="Unassembled WGS sequence"/>
</dbReference>
<evidence type="ECO:0000313" key="2">
    <source>
        <dbReference type="Proteomes" id="UP000247591"/>
    </source>
</evidence>
<accession>A0A318RSJ5</accession>
<dbReference type="AlphaFoldDB" id="A0A318RSJ5"/>
<proteinExistence type="predicted"/>
<name>A0A318RSJ5_WILLI</name>
<dbReference type="OrthoDB" id="3826327at2"/>